<dbReference type="SUPFAM" id="SSF51011">
    <property type="entry name" value="Glycosyl hydrolase domain"/>
    <property type="match status" value="1"/>
</dbReference>
<evidence type="ECO:0000259" key="4">
    <source>
        <dbReference type="Pfam" id="PF01055"/>
    </source>
</evidence>
<evidence type="ECO:0000256" key="3">
    <source>
        <dbReference type="SAM" id="Phobius"/>
    </source>
</evidence>
<dbReference type="InterPro" id="IPR048395">
    <property type="entry name" value="Glyco_hydro_31_C"/>
</dbReference>
<dbReference type="OrthoDB" id="10070917at2759"/>
<keyword evidence="3" id="KW-0472">Membrane</keyword>
<evidence type="ECO:0000259" key="5">
    <source>
        <dbReference type="Pfam" id="PF21365"/>
    </source>
</evidence>
<feature type="compositionally biased region" description="Basic and acidic residues" evidence="2">
    <location>
        <begin position="529"/>
        <end position="541"/>
    </location>
</feature>
<dbReference type="InterPro" id="IPR017853">
    <property type="entry name" value="GH"/>
</dbReference>
<feature type="region of interest" description="Disordered" evidence="2">
    <location>
        <begin position="529"/>
        <end position="551"/>
    </location>
</feature>
<feature type="domain" description="Glycosyl hydrolase family 31 C-terminal" evidence="5">
    <location>
        <begin position="1247"/>
        <end position="1326"/>
    </location>
</feature>
<keyword evidence="3" id="KW-1133">Transmembrane helix</keyword>
<feature type="domain" description="Glycoside hydrolase family 31 TIM barrel" evidence="4">
    <location>
        <begin position="971"/>
        <end position="1085"/>
    </location>
</feature>
<gene>
    <name evidence="7" type="primary">LOC108671600</name>
</gene>
<dbReference type="InterPro" id="IPR000322">
    <property type="entry name" value="Glyco_hydro_31_TIM"/>
</dbReference>
<protein>
    <submittedName>
        <fullName evidence="7">Uncharacterized protein LOC108671600 isoform X1</fullName>
    </submittedName>
</protein>
<dbReference type="Proteomes" id="UP000694843">
    <property type="component" value="Unplaced"/>
</dbReference>
<dbReference type="GeneID" id="108671600"/>
<feature type="compositionally biased region" description="Basic and acidic residues" evidence="2">
    <location>
        <begin position="299"/>
        <end position="311"/>
    </location>
</feature>
<feature type="compositionally biased region" description="Low complexity" evidence="2">
    <location>
        <begin position="1"/>
        <end position="18"/>
    </location>
</feature>
<proteinExistence type="inferred from homology"/>
<evidence type="ECO:0000313" key="6">
    <source>
        <dbReference type="Proteomes" id="UP000694843"/>
    </source>
</evidence>
<dbReference type="KEGG" id="hazt:108671600"/>
<accession>A0A8B7NLV4</accession>
<feature type="compositionally biased region" description="Polar residues" evidence="2">
    <location>
        <begin position="162"/>
        <end position="187"/>
    </location>
</feature>
<dbReference type="InterPro" id="IPR050985">
    <property type="entry name" value="Alpha-glycosidase_related"/>
</dbReference>
<feature type="compositionally biased region" description="Basic and acidic residues" evidence="2">
    <location>
        <begin position="23"/>
        <end position="36"/>
    </location>
</feature>
<dbReference type="SUPFAM" id="SSF51445">
    <property type="entry name" value="(Trans)glycosidases"/>
    <property type="match status" value="1"/>
</dbReference>
<feature type="region of interest" description="Disordered" evidence="2">
    <location>
        <begin position="625"/>
        <end position="661"/>
    </location>
</feature>
<dbReference type="GO" id="GO:0005975">
    <property type="term" value="P:carbohydrate metabolic process"/>
    <property type="evidence" value="ECO:0007669"/>
    <property type="project" value="InterPro"/>
</dbReference>
<evidence type="ECO:0000256" key="1">
    <source>
        <dbReference type="ARBA" id="ARBA00007806"/>
    </source>
</evidence>
<evidence type="ECO:0000313" key="7">
    <source>
        <dbReference type="RefSeq" id="XP_018014654.1"/>
    </source>
</evidence>
<name>A0A8B7NLV4_HYAAZ</name>
<dbReference type="Pfam" id="PF21365">
    <property type="entry name" value="Glyco_hydro_31_3rd"/>
    <property type="match status" value="1"/>
</dbReference>
<sequence>MSNSGKGSSLGSSKSSPSFLDQYSKRDETKLHENGKEGIPQDENSRPAKLKDGKLAEERLENVGQQILMAVDQTKNEINIGENTKSFKGDIDMVLDEEFDKLSDPEKDVSGTKDQNDQTLLPNKKLGSKQNNNASVRPKVPFWKVSNQSNPNGVRDEEKSPRNNTKRNIFSSSKNPFLQTSSQPQSRRTARRFSELDPRQAGLEMPGWQRKLSLLFVPPSQEELQIDAGDSTELLPGGDAPTIVASNRTSRSSKKKTKHAGVTANKKISKVSDNIKSSGNLSDDNSASSSDEGAPGSTRRSELSPLMDRRSRPGTTSSPDGEVPAYEDSICSNRSAYFKRFYRQSGNFDAAEQQPSNFNSIASLVREKNVKKMPAVEEKKKKPPEDYQNLALSIILLTIIVILITLIYHYYHLHILSVFIFDRIKIVEADRVMEVMSVDDESGYRAPLVKIRLGVEFPVNTAHTDCTDYLTYLIDVIGESNDPPQKRKRRSFEGTVRSLANRKAALSSISPTEQLRSDSLITYNKLTDASRREKRSTETKVTETNSTDAIPSIGSDKLEVAINTTSDDEKLNEVEDDTESSDVWFNNMLAPAQAVMETLPTTTTASLISEDKIHNSDLLIEPILAENDDPKSKPTPQEALDQKPTIPARNPNIGGAFDDRNHVNGDAVAGRRVYVANEASAKIDRGNTNYMIEAEEEAVSVEDFPYGIYETDPFQFGDHFSDMQCVDFKNKARLQLTHRPPLDDVDCFSVHWESSSSDLVMKDCFIMDKNTTGVWWGVGDVTGGAMPLTKLDKISETALYSGQIQQNAVGGLLRRIWISSEGILVSIPFAAGAKLSVNALHEPSREFCLLSENDVDFNHPNVRKNLNLDYTLCTAPKVASLLSKLSDIERMDSIEYATSKWHKSLHPLPDDVELIHTPAVVTSRTLREVADRFLCPIWRPWISKDESSIDQDDVIAYVESIASNLRNTCGYVLLPVSWQTKLGTLEFDYHRFPNPNLLMERLNRKGLKLALTLSSLIDVEIAGFTNSSIMDLLIRQINSTLPILVPSSKTKSAAVLDFTNPNTVEWYSSQLIKLKDKYGINSFHLSPTSTQSLPPYRKFYSAHPNPDYAIRQFITAVSRVKAPISTNTAIIPVDAPTFLTVSYVDSSWDMLEMLPNRIITISAVGGNLVDAGVVGGWSTQPGQIPSRELYVRWMGVSAFLPAMEISVLPSMYDSAVVAKMNDLMRIREELVIPRFRKNLNESITNNYPLVSPLALKFPKDLKSLSIGDQWIVGEDLMVAPVLKRGARSRDIYLPPGIWKDILYDKLLKGKRWLKNHRVAKGKVPYFLLVNPERGPKSQRERKEKSI</sequence>
<evidence type="ECO:0000256" key="2">
    <source>
        <dbReference type="SAM" id="MobiDB-lite"/>
    </source>
</evidence>
<feature type="region of interest" description="Disordered" evidence="2">
    <location>
        <begin position="70"/>
        <end position="204"/>
    </location>
</feature>
<organism evidence="6 7">
    <name type="scientific">Hyalella azteca</name>
    <name type="common">Amphipod</name>
    <dbReference type="NCBI Taxonomy" id="294128"/>
    <lineage>
        <taxon>Eukaryota</taxon>
        <taxon>Metazoa</taxon>
        <taxon>Ecdysozoa</taxon>
        <taxon>Arthropoda</taxon>
        <taxon>Crustacea</taxon>
        <taxon>Multicrustacea</taxon>
        <taxon>Malacostraca</taxon>
        <taxon>Eumalacostraca</taxon>
        <taxon>Peracarida</taxon>
        <taxon>Amphipoda</taxon>
        <taxon>Senticaudata</taxon>
        <taxon>Talitrida</taxon>
        <taxon>Talitroidea</taxon>
        <taxon>Hyalellidae</taxon>
        <taxon>Hyalella</taxon>
    </lineage>
</organism>
<dbReference type="GO" id="GO:0004553">
    <property type="term" value="F:hydrolase activity, hydrolyzing O-glycosyl compounds"/>
    <property type="evidence" value="ECO:0007669"/>
    <property type="project" value="InterPro"/>
</dbReference>
<keyword evidence="6" id="KW-1185">Reference proteome</keyword>
<dbReference type="PANTHER" id="PTHR43053:SF6">
    <property type="entry name" value="SITS-BINDING PROTEIN"/>
    <property type="match status" value="1"/>
</dbReference>
<feature type="compositionally biased region" description="Basic and acidic residues" evidence="2">
    <location>
        <begin position="100"/>
        <end position="116"/>
    </location>
</feature>
<keyword evidence="3" id="KW-0812">Transmembrane</keyword>
<dbReference type="InterPro" id="IPR013780">
    <property type="entry name" value="Glyco_hydro_b"/>
</dbReference>
<dbReference type="RefSeq" id="XP_018014654.1">
    <property type="nucleotide sequence ID" value="XM_018159165.2"/>
</dbReference>
<dbReference type="PANTHER" id="PTHR43053">
    <property type="entry name" value="GLYCOSIDASE FAMILY 31"/>
    <property type="match status" value="1"/>
</dbReference>
<feature type="transmembrane region" description="Helical" evidence="3">
    <location>
        <begin position="390"/>
        <end position="411"/>
    </location>
</feature>
<reference evidence="7" key="1">
    <citation type="submission" date="2025-08" db="UniProtKB">
        <authorList>
            <consortium name="RefSeq"/>
        </authorList>
    </citation>
    <scope>IDENTIFICATION</scope>
    <source>
        <tissue evidence="7">Whole organism</tissue>
    </source>
</reference>
<feature type="region of interest" description="Disordered" evidence="2">
    <location>
        <begin position="223"/>
        <end position="327"/>
    </location>
</feature>
<feature type="compositionally biased region" description="Low complexity" evidence="2">
    <location>
        <begin position="277"/>
        <end position="291"/>
    </location>
</feature>
<dbReference type="Pfam" id="PF01055">
    <property type="entry name" value="Glyco_hydro_31_2nd"/>
    <property type="match status" value="1"/>
</dbReference>
<dbReference type="Gene3D" id="3.20.20.80">
    <property type="entry name" value="Glycosidases"/>
    <property type="match status" value="1"/>
</dbReference>
<feature type="region of interest" description="Disordered" evidence="2">
    <location>
        <begin position="1"/>
        <end position="57"/>
    </location>
</feature>
<feature type="compositionally biased region" description="Basic and acidic residues" evidence="2">
    <location>
        <begin position="43"/>
        <end position="57"/>
    </location>
</feature>
<comment type="similarity">
    <text evidence="1">Belongs to the glycosyl hydrolase 31 family.</text>
</comment>
<dbReference type="Gene3D" id="2.60.40.1180">
    <property type="entry name" value="Golgi alpha-mannosidase II"/>
    <property type="match status" value="1"/>
</dbReference>